<dbReference type="Proteomes" id="UP000054477">
    <property type="component" value="Unassembled WGS sequence"/>
</dbReference>
<dbReference type="EMBL" id="KN838649">
    <property type="protein sequence ID" value="KIJ99310.1"/>
    <property type="molecule type" value="Genomic_DNA"/>
</dbReference>
<gene>
    <name evidence="1" type="ORF">K443DRAFT_175392</name>
</gene>
<protein>
    <submittedName>
        <fullName evidence="1">Uncharacterized protein</fullName>
    </submittedName>
</protein>
<evidence type="ECO:0000313" key="2">
    <source>
        <dbReference type="Proteomes" id="UP000054477"/>
    </source>
</evidence>
<proteinExistence type="predicted"/>
<reference evidence="2" key="2">
    <citation type="submission" date="2015-01" db="EMBL/GenBank/DDBJ databases">
        <title>Evolutionary Origins and Diversification of the Mycorrhizal Mutualists.</title>
        <authorList>
            <consortium name="DOE Joint Genome Institute"/>
            <consortium name="Mycorrhizal Genomics Consortium"/>
            <person name="Kohler A."/>
            <person name="Kuo A."/>
            <person name="Nagy L.G."/>
            <person name="Floudas D."/>
            <person name="Copeland A."/>
            <person name="Barry K.W."/>
            <person name="Cichocki N."/>
            <person name="Veneault-Fourrey C."/>
            <person name="LaButti K."/>
            <person name="Lindquist E.A."/>
            <person name="Lipzen A."/>
            <person name="Lundell T."/>
            <person name="Morin E."/>
            <person name="Murat C."/>
            <person name="Riley R."/>
            <person name="Ohm R."/>
            <person name="Sun H."/>
            <person name="Tunlid A."/>
            <person name="Henrissat B."/>
            <person name="Grigoriev I.V."/>
            <person name="Hibbett D.S."/>
            <person name="Martin F."/>
        </authorList>
    </citation>
    <scope>NUCLEOTIDE SEQUENCE [LARGE SCALE GENOMIC DNA]</scope>
    <source>
        <strain evidence="2">LaAM-08-1</strain>
    </source>
</reference>
<dbReference type="AlphaFoldDB" id="A0A0C9X2L5"/>
<dbReference type="HOGENOM" id="CLU_1938493_0_0_1"/>
<organism evidence="1 2">
    <name type="scientific">Laccaria amethystina LaAM-08-1</name>
    <dbReference type="NCBI Taxonomy" id="1095629"/>
    <lineage>
        <taxon>Eukaryota</taxon>
        <taxon>Fungi</taxon>
        <taxon>Dikarya</taxon>
        <taxon>Basidiomycota</taxon>
        <taxon>Agaricomycotina</taxon>
        <taxon>Agaricomycetes</taxon>
        <taxon>Agaricomycetidae</taxon>
        <taxon>Agaricales</taxon>
        <taxon>Agaricineae</taxon>
        <taxon>Hydnangiaceae</taxon>
        <taxon>Laccaria</taxon>
    </lineage>
</organism>
<reference evidence="1 2" key="1">
    <citation type="submission" date="2014-04" db="EMBL/GenBank/DDBJ databases">
        <authorList>
            <consortium name="DOE Joint Genome Institute"/>
            <person name="Kuo A."/>
            <person name="Kohler A."/>
            <person name="Nagy L.G."/>
            <person name="Floudas D."/>
            <person name="Copeland A."/>
            <person name="Barry K.W."/>
            <person name="Cichocki N."/>
            <person name="Veneault-Fourrey C."/>
            <person name="LaButti K."/>
            <person name="Lindquist E.A."/>
            <person name="Lipzen A."/>
            <person name="Lundell T."/>
            <person name="Morin E."/>
            <person name="Murat C."/>
            <person name="Sun H."/>
            <person name="Tunlid A."/>
            <person name="Henrissat B."/>
            <person name="Grigoriev I.V."/>
            <person name="Hibbett D.S."/>
            <person name="Martin F."/>
            <person name="Nordberg H.P."/>
            <person name="Cantor M.N."/>
            <person name="Hua S.X."/>
        </authorList>
    </citation>
    <scope>NUCLEOTIDE SEQUENCE [LARGE SCALE GENOMIC DNA]</scope>
    <source>
        <strain evidence="1 2">LaAM-08-1</strain>
    </source>
</reference>
<keyword evidence="2" id="KW-1185">Reference proteome</keyword>
<sequence length="130" mass="14658">MADTERSQVCGIPRSWRVNYKAVDKIALFRVWLGIHQNGGAAEIVVKAVQRRLWVINGGVQWDLLIRGLVHRKGMRNLRRCQSGYTEGSFGKIDWSLTHTYATSSIIHGQSVRRHLNRAAGTAVLGYVDE</sequence>
<accession>A0A0C9X2L5</accession>
<name>A0A0C9X2L5_9AGAR</name>
<evidence type="ECO:0000313" key="1">
    <source>
        <dbReference type="EMBL" id="KIJ99310.1"/>
    </source>
</evidence>